<dbReference type="Gene3D" id="3.30.420.10">
    <property type="entry name" value="Ribonuclease H-like superfamily/Ribonuclease H"/>
    <property type="match status" value="1"/>
</dbReference>
<evidence type="ECO:0000313" key="2">
    <source>
        <dbReference type="EMBL" id="MBK1631855.1"/>
    </source>
</evidence>
<protein>
    <recommendedName>
        <fullName evidence="1">Tc1-like transposase DDE domain-containing protein</fullName>
    </recommendedName>
</protein>
<evidence type="ECO:0000313" key="3">
    <source>
        <dbReference type="Proteomes" id="UP000748752"/>
    </source>
</evidence>
<dbReference type="EMBL" id="NRRV01000034">
    <property type="protein sequence ID" value="MBK1631855.1"/>
    <property type="molecule type" value="Genomic_DNA"/>
</dbReference>
<dbReference type="SUPFAM" id="SSF46689">
    <property type="entry name" value="Homeodomain-like"/>
    <property type="match status" value="1"/>
</dbReference>
<dbReference type="InterPro" id="IPR047655">
    <property type="entry name" value="Transpos_IS630-like"/>
</dbReference>
<dbReference type="Proteomes" id="UP000748752">
    <property type="component" value="Unassembled WGS sequence"/>
</dbReference>
<reference evidence="2 3" key="1">
    <citation type="journal article" date="2020" name="Microorganisms">
        <title>Osmotic Adaptation and Compatible Solute Biosynthesis of Phototrophic Bacteria as Revealed from Genome Analyses.</title>
        <authorList>
            <person name="Imhoff J.F."/>
            <person name="Rahn T."/>
            <person name="Kunzel S."/>
            <person name="Keller A."/>
            <person name="Neulinger S.C."/>
        </authorList>
    </citation>
    <scope>NUCLEOTIDE SEQUENCE [LARGE SCALE GENOMIC DNA]</scope>
    <source>
        <strain evidence="2 3">DSM 6210</strain>
    </source>
</reference>
<gene>
    <name evidence="2" type="ORF">CKO31_14135</name>
</gene>
<comment type="caution">
    <text evidence="2">The sequence shown here is derived from an EMBL/GenBank/DDBJ whole genome shotgun (WGS) entry which is preliminary data.</text>
</comment>
<name>A0ABS1CIV1_9GAMM</name>
<proteinExistence type="predicted"/>
<feature type="domain" description="Tc1-like transposase DDE" evidence="1">
    <location>
        <begin position="197"/>
        <end position="371"/>
    </location>
</feature>
<sequence length="400" mass="44943">MPRCAAASVPVSDQERQVLEALVRRHNAPRVLATRAQIVLLGANGVGVRATADRLSLGRATVQRWRRRWAGSVGARSVSVLERLVDAPRPGTPPTFTPEQICSILALACEPPRRDGLELNRWTQAELAAEIVSRGIAERISAGSVGRFLREADLKPHRIRGWLNTPRDEQFDEKCQDVCDAYRLAPERAAAGIETRSIDEMTGVQALERAAPTLPMRPGRAERREYEYIRHGTLTLIAAFDVVTGTVTYRIGPSRTEQDFAQYLAELLAQRDDDARWHLIMDNLNIHCSEAVVRLVAAACGIDRDLGVKGKHGVLKSMATRTRFLCDTSHRIVFHFTPKHASWLNQIEMWFSILARKVIRRGNFISVEDLQRKLSTFIDHFNNTLAKPFRWTYTGKPLAA</sequence>
<evidence type="ECO:0000259" key="1">
    <source>
        <dbReference type="Pfam" id="PF13358"/>
    </source>
</evidence>
<dbReference type="InterPro" id="IPR036397">
    <property type="entry name" value="RNaseH_sf"/>
</dbReference>
<dbReference type="InterPro" id="IPR038717">
    <property type="entry name" value="Tc1-like_DDE_dom"/>
</dbReference>
<dbReference type="Pfam" id="PF13565">
    <property type="entry name" value="HTH_32"/>
    <property type="match status" value="1"/>
</dbReference>
<organism evidence="2 3">
    <name type="scientific">Thiohalocapsa halophila</name>
    <dbReference type="NCBI Taxonomy" id="69359"/>
    <lineage>
        <taxon>Bacteria</taxon>
        <taxon>Pseudomonadati</taxon>
        <taxon>Pseudomonadota</taxon>
        <taxon>Gammaproteobacteria</taxon>
        <taxon>Chromatiales</taxon>
        <taxon>Chromatiaceae</taxon>
        <taxon>Thiohalocapsa</taxon>
    </lineage>
</organism>
<accession>A0ABS1CIV1</accession>
<dbReference type="NCBIfam" id="NF033545">
    <property type="entry name" value="transpos_IS630"/>
    <property type="match status" value="1"/>
</dbReference>
<keyword evidence="3" id="KW-1185">Reference proteome</keyword>
<dbReference type="Pfam" id="PF13358">
    <property type="entry name" value="DDE_3"/>
    <property type="match status" value="1"/>
</dbReference>
<dbReference type="InterPro" id="IPR009057">
    <property type="entry name" value="Homeodomain-like_sf"/>
</dbReference>